<evidence type="ECO:0000259" key="2">
    <source>
        <dbReference type="PROSITE" id="PS51352"/>
    </source>
</evidence>
<dbReference type="eggNOG" id="KOG0907">
    <property type="taxonomic scope" value="Eukaryota"/>
</dbReference>
<dbReference type="PRINTS" id="PR00421">
    <property type="entry name" value="THIOREDOXIN"/>
</dbReference>
<dbReference type="Pfam" id="PF00085">
    <property type="entry name" value="Thioredoxin"/>
    <property type="match status" value="1"/>
</dbReference>
<dbReference type="Gene3D" id="3.40.30.10">
    <property type="entry name" value="Glutaredoxin"/>
    <property type="match status" value="1"/>
</dbReference>
<proteinExistence type="predicted"/>
<reference evidence="3 4" key="1">
    <citation type="journal article" date="2011" name="Proc. Natl. Acad. Sci. U.S.A.">
        <title>Evolutionary erosion of yeast sex chromosomes by mating-type switching accidents.</title>
        <authorList>
            <person name="Gordon J.L."/>
            <person name="Armisen D."/>
            <person name="Proux-Wera E."/>
            <person name="Oheigeartaigh S.S."/>
            <person name="Byrne K.P."/>
            <person name="Wolfe K.H."/>
        </authorList>
    </citation>
    <scope>NUCLEOTIDE SEQUENCE [LARGE SCALE GENOMIC DNA]</scope>
    <source>
        <strain evidence="4">ATCC 10597 / BCRC 20456 / CBS 421 / NBRC 0211 / NRRL Y-12639</strain>
    </source>
</reference>
<dbReference type="InterPro" id="IPR013766">
    <property type="entry name" value="Thioredoxin_domain"/>
</dbReference>
<dbReference type="GO" id="GO:0034599">
    <property type="term" value="P:cellular response to oxidative stress"/>
    <property type="evidence" value="ECO:0007669"/>
    <property type="project" value="EnsemblFungi"/>
</dbReference>
<dbReference type="RefSeq" id="XP_003671831.1">
    <property type="nucleotide sequence ID" value="XM_003671783.1"/>
</dbReference>
<sequence>MLPLFRSAILSQSRAVVSKRVLVMPILRYNSTSSSYETVKKLNELTELTKIIDEKSSNRKLSVIDFYATWCQPCKAMSPIITKLMNEHPDVNFYKVDVDESPSLAQHCNVSAMPTFVLTKDGAIADTIVGANPSALKKSITDLK</sequence>
<evidence type="ECO:0000256" key="1">
    <source>
        <dbReference type="ARBA" id="ARBA00023157"/>
    </source>
</evidence>
<keyword evidence="1" id="KW-1015">Disulfide bond</keyword>
<dbReference type="OMA" id="SATWCAN"/>
<organism evidence="3 4">
    <name type="scientific">Naumovozyma dairenensis (strain ATCC 10597 / BCRC 20456 / CBS 421 / NBRC 0211 / NRRL Y-12639)</name>
    <name type="common">Saccharomyces dairenensis</name>
    <dbReference type="NCBI Taxonomy" id="1071378"/>
    <lineage>
        <taxon>Eukaryota</taxon>
        <taxon>Fungi</taxon>
        <taxon>Dikarya</taxon>
        <taxon>Ascomycota</taxon>
        <taxon>Saccharomycotina</taxon>
        <taxon>Saccharomycetes</taxon>
        <taxon>Saccharomycetales</taxon>
        <taxon>Saccharomycetaceae</taxon>
        <taxon>Naumovozyma</taxon>
    </lineage>
</organism>
<dbReference type="AlphaFoldDB" id="G0WFM7"/>
<dbReference type="CDD" id="cd02947">
    <property type="entry name" value="TRX_family"/>
    <property type="match status" value="1"/>
</dbReference>
<name>G0WFM7_NAUDC</name>
<dbReference type="GO" id="GO:0005739">
    <property type="term" value="C:mitochondrion"/>
    <property type="evidence" value="ECO:0007669"/>
    <property type="project" value="EnsemblFungi"/>
</dbReference>
<keyword evidence="4" id="KW-1185">Reference proteome</keyword>
<dbReference type="STRING" id="1071378.G0WFM7"/>
<dbReference type="EMBL" id="HE580275">
    <property type="protein sequence ID" value="CCD26588.1"/>
    <property type="molecule type" value="Genomic_DNA"/>
</dbReference>
<dbReference type="HOGENOM" id="CLU_090389_14_5_1"/>
<gene>
    <name evidence="3" type="primary">NDAI0I00190</name>
    <name evidence="3" type="ordered locus">NDAI_0I00190</name>
</gene>
<dbReference type="GeneID" id="11496146"/>
<evidence type="ECO:0000313" key="3">
    <source>
        <dbReference type="EMBL" id="CCD26588.1"/>
    </source>
</evidence>
<dbReference type="OrthoDB" id="10263751at2759"/>
<protein>
    <recommendedName>
        <fullName evidence="2">Thioredoxin domain-containing protein</fullName>
    </recommendedName>
</protein>
<dbReference type="InterPro" id="IPR036249">
    <property type="entry name" value="Thioredoxin-like_sf"/>
</dbReference>
<dbReference type="PANTHER" id="PTHR46115">
    <property type="entry name" value="THIOREDOXIN-LIKE PROTEIN 1"/>
    <property type="match status" value="1"/>
</dbReference>
<dbReference type="KEGG" id="ndi:NDAI_0I00190"/>
<accession>G0WFM7</accession>
<evidence type="ECO:0000313" key="4">
    <source>
        <dbReference type="Proteomes" id="UP000000689"/>
    </source>
</evidence>
<dbReference type="FunFam" id="3.40.30.10:FF:000245">
    <property type="entry name" value="Thioredoxin"/>
    <property type="match status" value="1"/>
</dbReference>
<feature type="domain" description="Thioredoxin" evidence="2">
    <location>
        <begin position="18"/>
        <end position="144"/>
    </location>
</feature>
<dbReference type="Proteomes" id="UP000000689">
    <property type="component" value="Chromosome 9"/>
</dbReference>
<dbReference type="GO" id="GO:0015036">
    <property type="term" value="F:disulfide oxidoreductase activity"/>
    <property type="evidence" value="ECO:0007669"/>
    <property type="project" value="EnsemblFungi"/>
</dbReference>
<dbReference type="PROSITE" id="PS51352">
    <property type="entry name" value="THIOREDOXIN_2"/>
    <property type="match status" value="1"/>
</dbReference>
<dbReference type="SUPFAM" id="SSF52833">
    <property type="entry name" value="Thioredoxin-like"/>
    <property type="match status" value="1"/>
</dbReference>